<protein>
    <submittedName>
        <fullName evidence="1">Uncharacterized protein</fullName>
    </submittedName>
</protein>
<sequence length="103" mass="12118">MEMDMYKEREGGDETDRQQKKLMYHTHCTLSSQRVCRRKTSYVQLTRDDASITQVRWFRHGIGCRLQAARTGNFYRKTLAGLVRYWSQIKRKRGRKGEGGGAE</sequence>
<reference evidence="1 2" key="1">
    <citation type="journal article" date="2021" name="Elife">
        <title>Chloroplast acquisition without the gene transfer in kleptoplastic sea slugs, Plakobranchus ocellatus.</title>
        <authorList>
            <person name="Maeda T."/>
            <person name="Takahashi S."/>
            <person name="Yoshida T."/>
            <person name="Shimamura S."/>
            <person name="Takaki Y."/>
            <person name="Nagai Y."/>
            <person name="Toyoda A."/>
            <person name="Suzuki Y."/>
            <person name="Arimoto A."/>
            <person name="Ishii H."/>
            <person name="Satoh N."/>
            <person name="Nishiyama T."/>
            <person name="Hasebe M."/>
            <person name="Maruyama T."/>
            <person name="Minagawa J."/>
            <person name="Obokata J."/>
            <person name="Shigenobu S."/>
        </authorList>
    </citation>
    <scope>NUCLEOTIDE SEQUENCE [LARGE SCALE GENOMIC DNA]</scope>
</reference>
<evidence type="ECO:0000313" key="2">
    <source>
        <dbReference type="Proteomes" id="UP000735302"/>
    </source>
</evidence>
<proteinExistence type="predicted"/>
<name>A0AAV4BE98_9GAST</name>
<evidence type="ECO:0000313" key="1">
    <source>
        <dbReference type="EMBL" id="GFO17267.1"/>
    </source>
</evidence>
<accession>A0AAV4BE98</accession>
<dbReference type="EMBL" id="BLXT01004769">
    <property type="protein sequence ID" value="GFO17267.1"/>
    <property type="molecule type" value="Genomic_DNA"/>
</dbReference>
<comment type="caution">
    <text evidence="1">The sequence shown here is derived from an EMBL/GenBank/DDBJ whole genome shotgun (WGS) entry which is preliminary data.</text>
</comment>
<dbReference type="AlphaFoldDB" id="A0AAV4BE98"/>
<keyword evidence="2" id="KW-1185">Reference proteome</keyword>
<dbReference type="Proteomes" id="UP000735302">
    <property type="component" value="Unassembled WGS sequence"/>
</dbReference>
<organism evidence="1 2">
    <name type="scientific">Plakobranchus ocellatus</name>
    <dbReference type="NCBI Taxonomy" id="259542"/>
    <lineage>
        <taxon>Eukaryota</taxon>
        <taxon>Metazoa</taxon>
        <taxon>Spiralia</taxon>
        <taxon>Lophotrochozoa</taxon>
        <taxon>Mollusca</taxon>
        <taxon>Gastropoda</taxon>
        <taxon>Heterobranchia</taxon>
        <taxon>Euthyneura</taxon>
        <taxon>Panpulmonata</taxon>
        <taxon>Sacoglossa</taxon>
        <taxon>Placobranchoidea</taxon>
        <taxon>Plakobranchidae</taxon>
        <taxon>Plakobranchus</taxon>
    </lineage>
</organism>
<gene>
    <name evidence="1" type="ORF">PoB_004377200</name>
</gene>